<accession>A0ABQ5XAI7</accession>
<comment type="similarity">
    <text evidence="1">Belongs to the LysR transcriptional regulatory family.</text>
</comment>
<gene>
    <name evidence="6" type="ORF">GCM10007898_11940</name>
</gene>
<evidence type="ECO:0000256" key="4">
    <source>
        <dbReference type="ARBA" id="ARBA00023163"/>
    </source>
</evidence>
<protein>
    <submittedName>
        <fullName evidence="6">LysR family transcriptional regulator</fullName>
    </submittedName>
</protein>
<dbReference type="Gene3D" id="1.10.10.10">
    <property type="entry name" value="Winged helix-like DNA-binding domain superfamily/Winged helix DNA-binding domain"/>
    <property type="match status" value="1"/>
</dbReference>
<dbReference type="Pfam" id="PF00126">
    <property type="entry name" value="HTH_1"/>
    <property type="match status" value="1"/>
</dbReference>
<comment type="caution">
    <text evidence="6">The sequence shown here is derived from an EMBL/GenBank/DDBJ whole genome shotgun (WGS) entry which is preliminary data.</text>
</comment>
<keyword evidence="7" id="KW-1185">Reference proteome</keyword>
<feature type="domain" description="HTH lysR-type" evidence="5">
    <location>
        <begin position="3"/>
        <end position="60"/>
    </location>
</feature>
<dbReference type="EMBL" id="BSOA01000008">
    <property type="protein sequence ID" value="GLQ87628.1"/>
    <property type="molecule type" value="Genomic_DNA"/>
</dbReference>
<proteinExistence type="inferred from homology"/>
<dbReference type="Pfam" id="PF03466">
    <property type="entry name" value="LysR_substrate"/>
    <property type="match status" value="1"/>
</dbReference>
<dbReference type="PANTHER" id="PTHR30346">
    <property type="entry name" value="TRANSCRIPTIONAL DUAL REGULATOR HCAR-RELATED"/>
    <property type="match status" value="1"/>
</dbReference>
<evidence type="ECO:0000256" key="1">
    <source>
        <dbReference type="ARBA" id="ARBA00009437"/>
    </source>
</evidence>
<evidence type="ECO:0000256" key="2">
    <source>
        <dbReference type="ARBA" id="ARBA00023015"/>
    </source>
</evidence>
<reference evidence="7" key="1">
    <citation type="journal article" date="2019" name="Int. J. Syst. Evol. Microbiol.">
        <title>The Global Catalogue of Microorganisms (GCM) 10K type strain sequencing project: providing services to taxonomists for standard genome sequencing and annotation.</title>
        <authorList>
            <consortium name="The Broad Institute Genomics Platform"/>
            <consortium name="The Broad Institute Genome Sequencing Center for Infectious Disease"/>
            <person name="Wu L."/>
            <person name="Ma J."/>
        </authorList>
    </citation>
    <scope>NUCLEOTIDE SEQUENCE [LARGE SCALE GENOMIC DNA]</scope>
    <source>
        <strain evidence="7">NBRC 111981</strain>
    </source>
</reference>
<keyword evidence="2" id="KW-0805">Transcription regulation</keyword>
<name>A0ABQ5XAI7_9GAMM</name>
<evidence type="ECO:0000313" key="7">
    <source>
        <dbReference type="Proteomes" id="UP001156627"/>
    </source>
</evidence>
<dbReference type="InterPro" id="IPR005119">
    <property type="entry name" value="LysR_subst-bd"/>
</dbReference>
<sequence>MNVEMRYLHAFRVVCEAGSLRAGAGILHRTEQAVSYQLRKLEEALGMPVFQRSNGRLTPNAAGERLLAFCREMGRDWDRLREEIRASESPSPPLRISAVSGFGRYQLLPLFLEGPLADVPIRMRYPTAEEVVRHVETGVSDLGFVHRMDPHERLSHIPLGTEEIVLIAAARLSQSPALDVESLRDATYVTYDESDYVFATWFTQALGMNLTHCNVASHFEELEEVLEWVAAGRGVSIVPAACINDHAARGDLMALRKPGRPCQNTIYAVLDPARHHVAIERTLQVVRKHAQF</sequence>
<dbReference type="InterPro" id="IPR036390">
    <property type="entry name" value="WH_DNA-bd_sf"/>
</dbReference>
<evidence type="ECO:0000313" key="6">
    <source>
        <dbReference type="EMBL" id="GLQ87628.1"/>
    </source>
</evidence>
<dbReference type="InterPro" id="IPR036388">
    <property type="entry name" value="WH-like_DNA-bd_sf"/>
</dbReference>
<dbReference type="PANTHER" id="PTHR30346:SF28">
    <property type="entry name" value="HTH-TYPE TRANSCRIPTIONAL REGULATOR CYNR"/>
    <property type="match status" value="1"/>
</dbReference>
<dbReference type="SUPFAM" id="SSF46785">
    <property type="entry name" value="Winged helix' DNA-binding domain"/>
    <property type="match status" value="1"/>
</dbReference>
<dbReference type="InterPro" id="IPR000847">
    <property type="entry name" value="LysR_HTH_N"/>
</dbReference>
<keyword evidence="3" id="KW-0238">DNA-binding</keyword>
<evidence type="ECO:0000259" key="5">
    <source>
        <dbReference type="PROSITE" id="PS50931"/>
    </source>
</evidence>
<dbReference type="PROSITE" id="PS50931">
    <property type="entry name" value="HTH_LYSR"/>
    <property type="match status" value="1"/>
</dbReference>
<dbReference type="Proteomes" id="UP001156627">
    <property type="component" value="Unassembled WGS sequence"/>
</dbReference>
<organism evidence="6 7">
    <name type="scientific">Dyella flagellata</name>
    <dbReference type="NCBI Taxonomy" id="1867833"/>
    <lineage>
        <taxon>Bacteria</taxon>
        <taxon>Pseudomonadati</taxon>
        <taxon>Pseudomonadota</taxon>
        <taxon>Gammaproteobacteria</taxon>
        <taxon>Lysobacterales</taxon>
        <taxon>Rhodanobacteraceae</taxon>
        <taxon>Dyella</taxon>
    </lineage>
</organism>
<dbReference type="SUPFAM" id="SSF53850">
    <property type="entry name" value="Periplasmic binding protein-like II"/>
    <property type="match status" value="1"/>
</dbReference>
<dbReference type="CDD" id="cd05466">
    <property type="entry name" value="PBP2_LTTR_substrate"/>
    <property type="match status" value="1"/>
</dbReference>
<evidence type="ECO:0000256" key="3">
    <source>
        <dbReference type="ARBA" id="ARBA00023125"/>
    </source>
</evidence>
<dbReference type="Gene3D" id="3.40.190.290">
    <property type="match status" value="1"/>
</dbReference>
<keyword evidence="4" id="KW-0804">Transcription</keyword>